<dbReference type="InterPro" id="IPR022773">
    <property type="entry name" value="Siva"/>
</dbReference>
<dbReference type="STRING" id="6573.A0A210QEP0"/>
<dbReference type="PANTHER" id="PTHR14365:SF1">
    <property type="entry name" value="APOPTOSIS REGULATORY PROTEIN SIVA"/>
    <property type="match status" value="1"/>
</dbReference>
<dbReference type="Proteomes" id="UP000242188">
    <property type="component" value="Unassembled WGS sequence"/>
</dbReference>
<gene>
    <name evidence="1" type="ORF">KP79_PYT10665</name>
</gene>
<name>A0A210QEP0_MIZYE</name>
<dbReference type="GO" id="GO:0097191">
    <property type="term" value="P:extrinsic apoptotic signaling pathway"/>
    <property type="evidence" value="ECO:0007669"/>
    <property type="project" value="TreeGrafter"/>
</dbReference>
<protein>
    <submittedName>
        <fullName evidence="1">Apoptosis regulatory protein Siva</fullName>
    </submittedName>
</protein>
<organism evidence="1 2">
    <name type="scientific">Mizuhopecten yessoensis</name>
    <name type="common">Japanese scallop</name>
    <name type="synonym">Patinopecten yessoensis</name>
    <dbReference type="NCBI Taxonomy" id="6573"/>
    <lineage>
        <taxon>Eukaryota</taxon>
        <taxon>Metazoa</taxon>
        <taxon>Spiralia</taxon>
        <taxon>Lophotrochozoa</taxon>
        <taxon>Mollusca</taxon>
        <taxon>Bivalvia</taxon>
        <taxon>Autobranchia</taxon>
        <taxon>Pteriomorphia</taxon>
        <taxon>Pectinida</taxon>
        <taxon>Pectinoidea</taxon>
        <taxon>Pectinidae</taxon>
        <taxon>Mizuhopecten</taxon>
    </lineage>
</organism>
<dbReference type="PANTHER" id="PTHR14365">
    <property type="entry name" value="APOPTOSIS REGULATORY PROTEIN SIVA"/>
    <property type="match status" value="1"/>
</dbReference>
<evidence type="ECO:0000313" key="1">
    <source>
        <dbReference type="EMBL" id="OWF47204.1"/>
    </source>
</evidence>
<evidence type="ECO:0000313" key="2">
    <source>
        <dbReference type="Proteomes" id="UP000242188"/>
    </source>
</evidence>
<accession>A0A210QEP0</accession>
<dbReference type="EMBL" id="NEDP02003995">
    <property type="protein sequence ID" value="OWF47204.1"/>
    <property type="molecule type" value="Genomic_DNA"/>
</dbReference>
<dbReference type="Pfam" id="PF05458">
    <property type="entry name" value="Siva"/>
    <property type="match status" value="1"/>
</dbReference>
<dbReference type="OrthoDB" id="60860at2759"/>
<keyword evidence="2" id="KW-1185">Reference proteome</keyword>
<reference evidence="1 2" key="1">
    <citation type="journal article" date="2017" name="Nat. Ecol. Evol.">
        <title>Scallop genome provides insights into evolution of bilaterian karyotype and development.</title>
        <authorList>
            <person name="Wang S."/>
            <person name="Zhang J."/>
            <person name="Jiao W."/>
            <person name="Li J."/>
            <person name="Xun X."/>
            <person name="Sun Y."/>
            <person name="Guo X."/>
            <person name="Huan P."/>
            <person name="Dong B."/>
            <person name="Zhang L."/>
            <person name="Hu X."/>
            <person name="Sun X."/>
            <person name="Wang J."/>
            <person name="Zhao C."/>
            <person name="Wang Y."/>
            <person name="Wang D."/>
            <person name="Huang X."/>
            <person name="Wang R."/>
            <person name="Lv J."/>
            <person name="Li Y."/>
            <person name="Zhang Z."/>
            <person name="Liu B."/>
            <person name="Lu W."/>
            <person name="Hui Y."/>
            <person name="Liang J."/>
            <person name="Zhou Z."/>
            <person name="Hou R."/>
            <person name="Li X."/>
            <person name="Liu Y."/>
            <person name="Li H."/>
            <person name="Ning X."/>
            <person name="Lin Y."/>
            <person name="Zhao L."/>
            <person name="Xing Q."/>
            <person name="Dou J."/>
            <person name="Li Y."/>
            <person name="Mao J."/>
            <person name="Guo H."/>
            <person name="Dou H."/>
            <person name="Li T."/>
            <person name="Mu C."/>
            <person name="Jiang W."/>
            <person name="Fu Q."/>
            <person name="Fu X."/>
            <person name="Miao Y."/>
            <person name="Liu J."/>
            <person name="Yu Q."/>
            <person name="Li R."/>
            <person name="Liao H."/>
            <person name="Li X."/>
            <person name="Kong Y."/>
            <person name="Jiang Z."/>
            <person name="Chourrout D."/>
            <person name="Li R."/>
            <person name="Bao Z."/>
        </authorList>
    </citation>
    <scope>NUCLEOTIDE SEQUENCE [LARGE SCALE GENOMIC DNA]</scope>
    <source>
        <strain evidence="1 2">PY_sf001</strain>
    </source>
</reference>
<sequence length="224" mass="24524">MPKRRNPFGDCSPLQLKTHVGQKELSDGVSGKEKLKAVYEKTRQILFNGALKSKTNAMVTDGNDNNITFPSLSPPQTVPTMTLPGQMCLTQGGQLTMTAPITQEQMAVDSCTFQTVPSAILPGQMCLDQTGQLTTPVSQEQMSIDDPCPAPPKSFDFFKLKGKGKLPGKKNCHSNKSKCCFCEKIVDKDSIQQCCGCQGDFCQLCSTINYDECMERSFCLNCNP</sequence>
<dbReference type="GO" id="GO:0005175">
    <property type="term" value="F:CD27 receptor binding"/>
    <property type="evidence" value="ECO:0007669"/>
    <property type="project" value="TreeGrafter"/>
</dbReference>
<dbReference type="AlphaFoldDB" id="A0A210QEP0"/>
<comment type="caution">
    <text evidence="1">The sequence shown here is derived from an EMBL/GenBank/DDBJ whole genome shotgun (WGS) entry which is preliminary data.</text>
</comment>
<proteinExistence type="predicted"/>